<evidence type="ECO:0000313" key="2">
    <source>
        <dbReference type="Proteomes" id="UP000271188"/>
    </source>
</evidence>
<organism evidence="1 2">
    <name type="scientific">Mannheimia haemolytica</name>
    <name type="common">Pasteurella haemolytica</name>
    <dbReference type="NCBI Taxonomy" id="75985"/>
    <lineage>
        <taxon>Bacteria</taxon>
        <taxon>Pseudomonadati</taxon>
        <taxon>Pseudomonadota</taxon>
        <taxon>Gammaproteobacteria</taxon>
        <taxon>Pasteurellales</taxon>
        <taxon>Pasteurellaceae</taxon>
        <taxon>Mannheimia</taxon>
    </lineage>
</organism>
<proteinExistence type="predicted"/>
<dbReference type="AlphaFoldDB" id="A0A3S4XC80"/>
<gene>
    <name evidence="1" type="ORF">NCTC10643_00577</name>
</gene>
<reference evidence="1" key="1">
    <citation type="submission" date="2018-12" db="EMBL/GenBank/DDBJ databases">
        <authorList>
            <consortium name="Pathogen Informatics"/>
        </authorList>
    </citation>
    <scope>NUCLEOTIDE SEQUENCE [LARGE SCALE GENOMIC DNA]</scope>
    <source>
        <strain evidence="1">NCTC10643</strain>
    </source>
</reference>
<name>A0A3S4XC80_MANHA</name>
<protein>
    <submittedName>
        <fullName evidence="1">Uncharacterized protein</fullName>
    </submittedName>
</protein>
<accession>A0A3S4XC80</accession>
<evidence type="ECO:0000313" key="1">
    <source>
        <dbReference type="EMBL" id="VEI75674.1"/>
    </source>
</evidence>
<sequence length="31" mass="3630">MAFSHFISEENNAKFYKKMTACLFKSGSKRK</sequence>
<dbReference type="EMBL" id="LR134495">
    <property type="protein sequence ID" value="VEI75674.1"/>
    <property type="molecule type" value="Genomic_DNA"/>
</dbReference>
<dbReference type="Proteomes" id="UP000271188">
    <property type="component" value="Chromosome"/>
</dbReference>